<organism evidence="1 2">
    <name type="scientific">Actinokineospora iranica</name>
    <dbReference type="NCBI Taxonomy" id="1271860"/>
    <lineage>
        <taxon>Bacteria</taxon>
        <taxon>Bacillati</taxon>
        <taxon>Actinomycetota</taxon>
        <taxon>Actinomycetes</taxon>
        <taxon>Pseudonocardiales</taxon>
        <taxon>Pseudonocardiaceae</taxon>
        <taxon>Actinokineospora</taxon>
    </lineage>
</organism>
<proteinExistence type="predicted"/>
<dbReference type="EMBL" id="FMZZ01000001">
    <property type="protein sequence ID" value="SDC25921.1"/>
    <property type="molecule type" value="Genomic_DNA"/>
</dbReference>
<sequence length="745" mass="79710">MQYADDRALAAAVTFPDRTPVARLAADWARDGQYSHPLSDLSSVLEAVTVERSITGDLPAECTLIEGHTAATLTATLAGARPDDPLDMARMLSPYRPDSPLRGVSVVDVPLYLELGLVTTAGRRLVRQFTGTTRALHPSAADRTVTIDALDPAERLRAAVTLPVWAASERTYRNPAIWPYRDRTNTQWIIDHVLRRNGIHLSPPPRPGVLWAMTCHGGLAPDIGFDASLIIGRKTSASVPEFVPGAYGLAANGGQDCFAWGSGRTMGKPFALGSGRAHLIEFHIHAGAANTLHPNADGTVLSVSTSLVKLDGTTIDAAITSDGQLQARIWDNPTTTPVLRATITGPRITGQAAWHSVGLWISYDHATRTVTTRWHLDGTQTGPVTLALELLHQVTAARGNVQFRTPLPVQCLQLAETTTIPAGWGAPHVPQADLDVGLNWVTGLPEIVGGDSWSLIKQTVAAEYGLAAFDEHGRFTFRTRTRPRPAPVKSITAAVDLGDLTPSIALDSVRNEITHACALRLERDTATVYTARTPDELDTPFGTTTRTLVLDHRCRINTTVLRHSRSTWDGDVLGGYVCVNPATGAEVGNVTVTLTANDDQATARLVVSNPNQFTVRFATDDQPAFRIAGNPVTDDPTHTTITRDQASAARYGRRALELPATPFHQHPDPTTTVAASLLADLADPVAVLAEIPVLGDPRVQLGDVVTVADPDGLGGPITAAVIGTRRTHSITDGLTDSLTLRVLPT</sequence>
<name>A0A1G6K505_9PSEU</name>
<gene>
    <name evidence="1" type="ORF">SAMN05216174_101713</name>
</gene>
<reference evidence="2" key="1">
    <citation type="submission" date="2016-10" db="EMBL/GenBank/DDBJ databases">
        <authorList>
            <person name="Varghese N."/>
            <person name="Submissions S."/>
        </authorList>
    </citation>
    <scope>NUCLEOTIDE SEQUENCE [LARGE SCALE GENOMIC DNA]</scope>
    <source>
        <strain evidence="2">IBRC-M 10403</strain>
    </source>
</reference>
<accession>A0A1G6K505</accession>
<dbReference type="RefSeq" id="WP_091448061.1">
    <property type="nucleotide sequence ID" value="NZ_FMZZ01000001.1"/>
</dbReference>
<keyword evidence="2" id="KW-1185">Reference proteome</keyword>
<dbReference type="AlphaFoldDB" id="A0A1G6K505"/>
<evidence type="ECO:0000313" key="1">
    <source>
        <dbReference type="EMBL" id="SDC25921.1"/>
    </source>
</evidence>
<dbReference type="STRING" id="1271860.SAMN05216174_101713"/>
<protein>
    <recommendedName>
        <fullName evidence="3">Phage tail protein</fullName>
    </recommendedName>
</protein>
<evidence type="ECO:0008006" key="3">
    <source>
        <dbReference type="Google" id="ProtNLM"/>
    </source>
</evidence>
<dbReference type="OrthoDB" id="3894953at2"/>
<evidence type="ECO:0000313" key="2">
    <source>
        <dbReference type="Proteomes" id="UP000199501"/>
    </source>
</evidence>
<dbReference type="Proteomes" id="UP000199501">
    <property type="component" value="Unassembled WGS sequence"/>
</dbReference>